<protein>
    <recommendedName>
        <fullName evidence="3">AttH domain-containing protein</fullName>
    </recommendedName>
</protein>
<gene>
    <name evidence="1" type="ORF">ATE48_17735</name>
</gene>
<organism evidence="1 2">
    <name type="scientific">Candidatus Viadribacter manganicus</name>
    <dbReference type="NCBI Taxonomy" id="1759059"/>
    <lineage>
        <taxon>Bacteria</taxon>
        <taxon>Pseudomonadati</taxon>
        <taxon>Pseudomonadota</taxon>
        <taxon>Alphaproteobacteria</taxon>
        <taxon>Hyphomonadales</taxon>
        <taxon>Hyphomonadaceae</taxon>
        <taxon>Candidatus Viadribacter</taxon>
    </lineage>
</organism>
<keyword evidence="2" id="KW-1185">Reference proteome</keyword>
<dbReference type="OrthoDB" id="333076at2"/>
<dbReference type="RefSeq" id="WP_066773895.1">
    <property type="nucleotide sequence ID" value="NZ_CP013244.1"/>
</dbReference>
<evidence type="ECO:0000313" key="2">
    <source>
        <dbReference type="Proteomes" id="UP000092498"/>
    </source>
</evidence>
<dbReference type="STRING" id="1759059.ATE48_17735"/>
<accession>A0A1B1AM09</accession>
<dbReference type="AlphaFoldDB" id="A0A1B1AM09"/>
<dbReference type="InParanoid" id="A0A1B1AM09"/>
<evidence type="ECO:0008006" key="3">
    <source>
        <dbReference type="Google" id="ProtNLM"/>
    </source>
</evidence>
<dbReference type="EMBL" id="CP013244">
    <property type="protein sequence ID" value="ANP47607.1"/>
    <property type="molecule type" value="Genomic_DNA"/>
</dbReference>
<name>A0A1B1AM09_9PROT</name>
<reference evidence="1 2" key="1">
    <citation type="submission" date="2015-11" db="EMBL/GenBank/DDBJ databases">
        <title>Whole-Genome Sequence of Candidatus Oderbacter manganicum from the National Park Lower Oder Valley, Germany.</title>
        <authorList>
            <person name="Braun B."/>
            <person name="Liere K."/>
            <person name="Szewzyk U."/>
        </authorList>
    </citation>
    <scope>NUCLEOTIDE SEQUENCE [LARGE SCALE GENOMIC DNA]</scope>
    <source>
        <strain evidence="1 2">OTSz_A_272</strain>
    </source>
</reference>
<proteinExistence type="predicted"/>
<dbReference type="Proteomes" id="UP000092498">
    <property type="component" value="Chromosome"/>
</dbReference>
<dbReference type="KEGG" id="cbot:ATE48_17735"/>
<sequence length="359" mass="39759">MLSWGDDYPIHQTPEPVAFSGSDRNFYDRYFFNGYSADGSVFFAAALGVYPHLGVIDAAFCLTIDGKQHNVRASRRLEGERMNLSVGPIEIDVIEPLRKLAVRVSDNDGGVRANLIFEARHAPIEEPRFTRRIGTRMFMDYTRMTQNGGWSGDLSLNGQCIDIAGARGTRDRSWGIRPVGAPDSQPAPASPQFFWLWAPFNFDDHAVFCHTNDDDAGKAWNRRAVIDHIGRSRTEFESPHFELNYVPRTRRLQRANITLSNDAALSIEPAGPKFYMSGLGYTHPTWGHGRDHGDLETAYDAIDLATIDDAAPGQLHIQALARATLHTASGEHRGHGVLEQFLIGPHAPSGFKSMLDGAA</sequence>
<evidence type="ECO:0000313" key="1">
    <source>
        <dbReference type="EMBL" id="ANP47607.1"/>
    </source>
</evidence>